<comment type="caution">
    <text evidence="2">The sequence shown here is derived from an EMBL/GenBank/DDBJ whole genome shotgun (WGS) entry which is preliminary data.</text>
</comment>
<evidence type="ECO:0000313" key="2">
    <source>
        <dbReference type="EMBL" id="CAI9609794.1"/>
    </source>
</evidence>
<reference evidence="2" key="1">
    <citation type="submission" date="2023-05" db="EMBL/GenBank/DDBJ databases">
        <authorList>
            <person name="Stuckert A."/>
        </authorList>
    </citation>
    <scope>NUCLEOTIDE SEQUENCE</scope>
</reference>
<dbReference type="Proteomes" id="UP001162483">
    <property type="component" value="Unassembled WGS sequence"/>
</dbReference>
<feature type="region of interest" description="Disordered" evidence="1">
    <location>
        <begin position="41"/>
        <end position="61"/>
    </location>
</feature>
<organism evidence="2 3">
    <name type="scientific">Staurois parvus</name>
    <dbReference type="NCBI Taxonomy" id="386267"/>
    <lineage>
        <taxon>Eukaryota</taxon>
        <taxon>Metazoa</taxon>
        <taxon>Chordata</taxon>
        <taxon>Craniata</taxon>
        <taxon>Vertebrata</taxon>
        <taxon>Euteleostomi</taxon>
        <taxon>Amphibia</taxon>
        <taxon>Batrachia</taxon>
        <taxon>Anura</taxon>
        <taxon>Neobatrachia</taxon>
        <taxon>Ranoidea</taxon>
        <taxon>Ranidae</taxon>
        <taxon>Staurois</taxon>
    </lineage>
</organism>
<sequence>MKPLPVDRTGRWRLGSCVQRVAPRSYLVDVDDSLYRRNRVVKPCPDTSGPAKGRTIHHTSL</sequence>
<evidence type="ECO:0000256" key="1">
    <source>
        <dbReference type="SAM" id="MobiDB-lite"/>
    </source>
</evidence>
<gene>
    <name evidence="2" type="ORF">SPARVUS_LOCUS14314284</name>
</gene>
<proteinExistence type="predicted"/>
<dbReference type="EMBL" id="CATNWA010018835">
    <property type="protein sequence ID" value="CAI9609794.1"/>
    <property type="molecule type" value="Genomic_DNA"/>
</dbReference>
<protein>
    <submittedName>
        <fullName evidence="2">Uncharacterized protein</fullName>
    </submittedName>
</protein>
<name>A0ABN9GK32_9NEOB</name>
<evidence type="ECO:0000313" key="3">
    <source>
        <dbReference type="Proteomes" id="UP001162483"/>
    </source>
</evidence>
<accession>A0ABN9GK32</accession>
<keyword evidence="3" id="KW-1185">Reference proteome</keyword>